<comment type="caution">
    <text evidence="1">The sequence shown here is derived from an EMBL/GenBank/DDBJ whole genome shotgun (WGS) entry which is preliminary data.</text>
</comment>
<evidence type="ECO:0000313" key="1">
    <source>
        <dbReference type="EMBL" id="TRB03289.1"/>
    </source>
</evidence>
<proteinExistence type="predicted"/>
<dbReference type="AlphaFoldDB" id="A0A546YUI8"/>
<name>A0A546YUI8_AGRTU</name>
<accession>A0A546YUI8</accession>
<dbReference type="Proteomes" id="UP000317023">
    <property type="component" value="Unassembled WGS sequence"/>
</dbReference>
<reference evidence="1 2" key="1">
    <citation type="journal article" date="2019" name="Appl. Microbiol. Biotechnol.">
        <title>Differential efficiency of wild type rhizogenic strains for rol gene transformation of plants.</title>
        <authorList>
            <person name="Desmet S."/>
            <person name="De Keyser E."/>
            <person name="Van Vaerenbergh J."/>
            <person name="Baeyen S."/>
            <person name="Van Huylenbroeck J."/>
            <person name="Geelen D."/>
            <person name="Dhooghe E."/>
        </authorList>
    </citation>
    <scope>NUCLEOTIDE SEQUENCE [LARGE SCALE GENOMIC DNA]</scope>
    <source>
        <strain evidence="1 2">MAFF210266</strain>
    </source>
</reference>
<gene>
    <name evidence="1" type="ORF">EXN61_23530</name>
</gene>
<dbReference type="EMBL" id="SGOE01000009">
    <property type="protein sequence ID" value="TRB03289.1"/>
    <property type="molecule type" value="Genomic_DNA"/>
</dbReference>
<organism evidence="1 2">
    <name type="scientific">Agrobacterium tumefaciens</name>
    <dbReference type="NCBI Taxonomy" id="358"/>
    <lineage>
        <taxon>Bacteria</taxon>
        <taxon>Pseudomonadati</taxon>
        <taxon>Pseudomonadota</taxon>
        <taxon>Alphaproteobacteria</taxon>
        <taxon>Hyphomicrobiales</taxon>
        <taxon>Rhizobiaceae</taxon>
        <taxon>Rhizobium/Agrobacterium group</taxon>
        <taxon>Agrobacterium</taxon>
        <taxon>Agrobacterium tumefaciens complex</taxon>
    </lineage>
</organism>
<sequence length="100" mass="10796">MISSFQPRSGSGPVPACPSVRSPRTGGRRALQGPETTGRAEPVCGQAGHPALRRPRACSVKDGGFRPPRGAERGLEATGRWFRPQQNRRANRHGSGPTRW</sequence>
<protein>
    <submittedName>
        <fullName evidence="1">Uncharacterized protein</fullName>
    </submittedName>
</protein>
<evidence type="ECO:0000313" key="2">
    <source>
        <dbReference type="Proteomes" id="UP000317023"/>
    </source>
</evidence>